<organism evidence="2 3">
    <name type="scientific">Phytophthora infestans</name>
    <name type="common">Potato late blight agent</name>
    <name type="synonym">Botrytis infestans</name>
    <dbReference type="NCBI Taxonomy" id="4787"/>
    <lineage>
        <taxon>Eukaryota</taxon>
        <taxon>Sar</taxon>
        <taxon>Stramenopiles</taxon>
        <taxon>Oomycota</taxon>
        <taxon>Peronosporomycetes</taxon>
        <taxon>Peronosporales</taxon>
        <taxon>Peronosporaceae</taxon>
        <taxon>Phytophthora</taxon>
    </lineage>
</organism>
<reference evidence="2" key="1">
    <citation type="submission" date="2020-04" db="EMBL/GenBank/DDBJ databases">
        <title>Hybrid Assembly of Korean Phytophthora infestans isolates.</title>
        <authorList>
            <person name="Prokchorchik M."/>
            <person name="Lee Y."/>
            <person name="Seo J."/>
            <person name="Cho J.-H."/>
            <person name="Park Y.-E."/>
            <person name="Jang D.-C."/>
            <person name="Im J.-S."/>
            <person name="Choi J.-G."/>
            <person name="Park H.-J."/>
            <person name="Lee G.-B."/>
            <person name="Lee Y.-G."/>
            <person name="Hong S.-Y."/>
            <person name="Cho K."/>
            <person name="Sohn K.H."/>
        </authorList>
    </citation>
    <scope>NUCLEOTIDE SEQUENCE</scope>
    <source>
        <strain evidence="2">KR_1_A1</strain>
    </source>
</reference>
<proteinExistence type="predicted"/>
<feature type="compositionally biased region" description="Polar residues" evidence="1">
    <location>
        <begin position="1"/>
        <end position="10"/>
    </location>
</feature>
<evidence type="ECO:0000313" key="3">
    <source>
        <dbReference type="Proteomes" id="UP000602510"/>
    </source>
</evidence>
<dbReference type="AlphaFoldDB" id="A0A833SLL1"/>
<evidence type="ECO:0000256" key="1">
    <source>
        <dbReference type="SAM" id="MobiDB-lite"/>
    </source>
</evidence>
<evidence type="ECO:0000313" key="2">
    <source>
        <dbReference type="EMBL" id="KAF4032128.1"/>
    </source>
</evidence>
<comment type="caution">
    <text evidence="2">The sequence shown here is derived from an EMBL/GenBank/DDBJ whole genome shotgun (WGS) entry which is preliminary data.</text>
</comment>
<feature type="region of interest" description="Disordered" evidence="1">
    <location>
        <begin position="1"/>
        <end position="20"/>
    </location>
</feature>
<dbReference type="Proteomes" id="UP000602510">
    <property type="component" value="Unassembled WGS sequence"/>
</dbReference>
<gene>
    <name evidence="2" type="ORF">GN244_ATG15995</name>
</gene>
<dbReference type="EMBL" id="WSZM01000511">
    <property type="protein sequence ID" value="KAF4032128.1"/>
    <property type="molecule type" value="Genomic_DNA"/>
</dbReference>
<accession>A0A833SLL1</accession>
<feature type="compositionally biased region" description="Basic and acidic residues" evidence="1">
    <location>
        <begin position="11"/>
        <end position="20"/>
    </location>
</feature>
<protein>
    <submittedName>
        <fullName evidence="2">Uncharacterized protein</fullName>
    </submittedName>
</protein>
<name>A0A833SLL1_PHYIN</name>
<sequence length="65" mass="7604">MKTSTVTQDFESLHSEDRARPSIMTLDPLTSMTRSEELRNQDVRIECPPKLDDGEWDSFIYSRLQ</sequence>
<keyword evidence="3" id="KW-1185">Reference proteome</keyword>